<accession>A0ABY9JXI1</accession>
<evidence type="ECO:0000256" key="6">
    <source>
        <dbReference type="ARBA" id="ARBA00022723"/>
    </source>
</evidence>
<dbReference type="Pfam" id="PF02163">
    <property type="entry name" value="Peptidase_M50"/>
    <property type="match status" value="2"/>
</dbReference>
<evidence type="ECO:0000313" key="15">
    <source>
        <dbReference type="Proteomes" id="UP001197974"/>
    </source>
</evidence>
<dbReference type="PANTHER" id="PTHR39188:SF3">
    <property type="entry name" value="STAGE IV SPORULATION PROTEIN FB"/>
    <property type="match status" value="1"/>
</dbReference>
<keyword evidence="8" id="KW-0862">Zinc</keyword>
<proteinExistence type="inferred from homology"/>
<keyword evidence="6" id="KW-0479">Metal-binding</keyword>
<evidence type="ECO:0000259" key="13">
    <source>
        <dbReference type="Pfam" id="PF02163"/>
    </source>
</evidence>
<evidence type="ECO:0000256" key="12">
    <source>
        <dbReference type="SAM" id="Phobius"/>
    </source>
</evidence>
<dbReference type="PANTHER" id="PTHR39188">
    <property type="entry name" value="MEMBRANE-ASSOCIATED ZINC METALLOPROTEASE M50B"/>
    <property type="match status" value="1"/>
</dbReference>
<protein>
    <submittedName>
        <fullName evidence="14">M50 family metallopeptidase</fullName>
    </submittedName>
</protein>
<feature type="transmembrane region" description="Helical" evidence="12">
    <location>
        <begin position="116"/>
        <end position="144"/>
    </location>
</feature>
<feature type="domain" description="Peptidase M50" evidence="13">
    <location>
        <begin position="33"/>
        <end position="105"/>
    </location>
</feature>
<keyword evidence="4" id="KW-0645">Protease</keyword>
<feature type="transmembrane region" description="Helical" evidence="12">
    <location>
        <begin position="183"/>
        <end position="199"/>
    </location>
</feature>
<dbReference type="InterPro" id="IPR008915">
    <property type="entry name" value="Peptidase_M50"/>
</dbReference>
<evidence type="ECO:0000256" key="8">
    <source>
        <dbReference type="ARBA" id="ARBA00022833"/>
    </source>
</evidence>
<evidence type="ECO:0000256" key="9">
    <source>
        <dbReference type="ARBA" id="ARBA00022989"/>
    </source>
</evidence>
<evidence type="ECO:0000256" key="1">
    <source>
        <dbReference type="ARBA" id="ARBA00001947"/>
    </source>
</evidence>
<keyword evidence="5 12" id="KW-0812">Transmembrane</keyword>
<feature type="transmembrane region" description="Helical" evidence="12">
    <location>
        <begin position="156"/>
        <end position="177"/>
    </location>
</feature>
<dbReference type="Proteomes" id="UP001197974">
    <property type="component" value="Chromosome"/>
</dbReference>
<reference evidence="14 15" key="1">
    <citation type="submission" date="2023-06" db="EMBL/GenBank/DDBJ databases">
        <title>Five Gram-positive bacteria isolated from mangrove sediments in Shenzhen, Guangdong, China.</title>
        <authorList>
            <person name="Yu S."/>
            <person name="Zheng W."/>
            <person name="Huang Y."/>
        </authorList>
    </citation>
    <scope>NUCLEOTIDE SEQUENCE [LARGE SCALE GENOMIC DNA]</scope>
    <source>
        <strain evidence="14 15">SaN35-3</strain>
    </source>
</reference>
<keyword evidence="7" id="KW-0378">Hydrolase</keyword>
<evidence type="ECO:0000256" key="3">
    <source>
        <dbReference type="ARBA" id="ARBA00007931"/>
    </source>
</evidence>
<evidence type="ECO:0000256" key="7">
    <source>
        <dbReference type="ARBA" id="ARBA00022801"/>
    </source>
</evidence>
<evidence type="ECO:0000256" key="11">
    <source>
        <dbReference type="ARBA" id="ARBA00023136"/>
    </source>
</evidence>
<name>A0ABY9JXI1_9BACI</name>
<evidence type="ECO:0000256" key="10">
    <source>
        <dbReference type="ARBA" id="ARBA00023049"/>
    </source>
</evidence>
<keyword evidence="15" id="KW-1185">Reference proteome</keyword>
<comment type="similarity">
    <text evidence="3">Belongs to the peptidase M50B family.</text>
</comment>
<evidence type="ECO:0000256" key="4">
    <source>
        <dbReference type="ARBA" id="ARBA00022670"/>
    </source>
</evidence>
<comment type="subcellular location">
    <subcellularLocation>
        <location evidence="2">Membrane</location>
        <topology evidence="2">Multi-pass membrane protein</topology>
    </subcellularLocation>
</comment>
<evidence type="ECO:0000256" key="5">
    <source>
        <dbReference type="ARBA" id="ARBA00022692"/>
    </source>
</evidence>
<sequence length="286" mass="33853">MTKYIELIMKVHIHPLLWVVMGIGVMTGYFKPLLILVFIVFIHEMGHALCAYFYGWRIKKVLLLPFGGYVEVEEHGNRPMKEELFVTISGPIQHVWMLASMFFLSPYISQELIQTFTIYNVMVFLFNLLPIWPLDGGKILFILLCKKYSFYKSHQYMLVGSLLFITILVIILCFFAISQLNNWLIVSYLIYCVILEYKQRQFTYIRFLLERYYGKKRDAFALKPLIVDINDSIMDVLIRFHKGYKHPIIVMQNGEKEFELDENELLHVYFSDKKTSISMTDLKYVI</sequence>
<keyword evidence="10" id="KW-0482">Metalloprotease</keyword>
<keyword evidence="9 12" id="KW-1133">Transmembrane helix</keyword>
<evidence type="ECO:0000256" key="2">
    <source>
        <dbReference type="ARBA" id="ARBA00004141"/>
    </source>
</evidence>
<keyword evidence="11 12" id="KW-0472">Membrane</keyword>
<feature type="domain" description="Peptidase M50" evidence="13">
    <location>
        <begin position="110"/>
        <end position="164"/>
    </location>
</feature>
<feature type="transmembrane region" description="Helical" evidence="12">
    <location>
        <begin position="7"/>
        <end position="27"/>
    </location>
</feature>
<dbReference type="EMBL" id="CP129013">
    <property type="protein sequence ID" value="WLR44081.1"/>
    <property type="molecule type" value="Genomic_DNA"/>
</dbReference>
<dbReference type="RefSeq" id="WP_226542141.1">
    <property type="nucleotide sequence ID" value="NZ_CP129013.1"/>
</dbReference>
<comment type="cofactor">
    <cofactor evidence="1">
        <name>Zn(2+)</name>
        <dbReference type="ChEBI" id="CHEBI:29105"/>
    </cofactor>
</comment>
<dbReference type="CDD" id="cd06161">
    <property type="entry name" value="S2P-M50_SpoIVFB"/>
    <property type="match status" value="1"/>
</dbReference>
<evidence type="ECO:0000313" key="14">
    <source>
        <dbReference type="EMBL" id="WLR44081.1"/>
    </source>
</evidence>
<feature type="transmembrane region" description="Helical" evidence="12">
    <location>
        <begin position="33"/>
        <end position="54"/>
    </location>
</feature>
<gene>
    <name evidence="14" type="ORF">LC087_08295</name>
</gene>
<organism evidence="14 15">
    <name type="scientific">Bacillus carboniphilus</name>
    <dbReference type="NCBI Taxonomy" id="86663"/>
    <lineage>
        <taxon>Bacteria</taxon>
        <taxon>Bacillati</taxon>
        <taxon>Bacillota</taxon>
        <taxon>Bacilli</taxon>
        <taxon>Bacillales</taxon>
        <taxon>Bacillaceae</taxon>
        <taxon>Bacillus</taxon>
    </lineage>
</organism>
<feature type="transmembrane region" description="Helical" evidence="12">
    <location>
        <begin position="84"/>
        <end position="104"/>
    </location>
</feature>